<accession>A0A1F7WC35</accession>
<keyword evidence="2" id="KW-0175">Coiled coil</keyword>
<dbReference type="AlphaFoldDB" id="A0A1F7WC35"/>
<evidence type="ECO:0000313" key="4">
    <source>
        <dbReference type="EMBL" id="OGM00362.1"/>
    </source>
</evidence>
<reference evidence="4 5" key="1">
    <citation type="journal article" date="2016" name="Nat. Commun.">
        <title>Thousands of microbial genomes shed light on interconnected biogeochemical processes in an aquifer system.</title>
        <authorList>
            <person name="Anantharaman K."/>
            <person name="Brown C.T."/>
            <person name="Hug L.A."/>
            <person name="Sharon I."/>
            <person name="Castelle C.J."/>
            <person name="Probst A.J."/>
            <person name="Thomas B.C."/>
            <person name="Singh A."/>
            <person name="Wilkins M.J."/>
            <person name="Karaoz U."/>
            <person name="Brodie E.L."/>
            <person name="Williams K.H."/>
            <person name="Hubbard S.S."/>
            <person name="Banfield J.F."/>
        </authorList>
    </citation>
    <scope>NUCLEOTIDE SEQUENCE [LARGE SCALE GENOMIC DNA]</scope>
</reference>
<name>A0A1F7WC35_9BACT</name>
<gene>
    <name evidence="4" type="ORF">A2480_03875</name>
</gene>
<evidence type="ECO:0000256" key="2">
    <source>
        <dbReference type="SAM" id="Coils"/>
    </source>
</evidence>
<dbReference type="PANTHER" id="PTHR21666">
    <property type="entry name" value="PEPTIDASE-RELATED"/>
    <property type="match status" value="1"/>
</dbReference>
<dbReference type="PANTHER" id="PTHR21666:SF289">
    <property type="entry name" value="L-ALA--D-GLU ENDOPEPTIDASE"/>
    <property type="match status" value="1"/>
</dbReference>
<feature type="domain" description="M23ase beta-sheet core" evidence="3">
    <location>
        <begin position="301"/>
        <end position="401"/>
    </location>
</feature>
<dbReference type="Proteomes" id="UP000176988">
    <property type="component" value="Unassembled WGS sequence"/>
</dbReference>
<organism evidence="4 5">
    <name type="scientific">Candidatus Uhrbacteria bacterium RIFOXYC2_FULL_47_19</name>
    <dbReference type="NCBI Taxonomy" id="1802424"/>
    <lineage>
        <taxon>Bacteria</taxon>
        <taxon>Candidatus Uhriibacteriota</taxon>
    </lineage>
</organism>
<protein>
    <recommendedName>
        <fullName evidence="3">M23ase beta-sheet core domain-containing protein</fullName>
    </recommendedName>
</protein>
<dbReference type="InterPro" id="IPR050570">
    <property type="entry name" value="Cell_wall_metabolism_enzyme"/>
</dbReference>
<dbReference type="EMBL" id="MGFG01000032">
    <property type="protein sequence ID" value="OGM00362.1"/>
    <property type="molecule type" value="Genomic_DNA"/>
</dbReference>
<proteinExistence type="predicted"/>
<dbReference type="Gene3D" id="2.70.70.10">
    <property type="entry name" value="Glucose Permease (Domain IIA)"/>
    <property type="match status" value="1"/>
</dbReference>
<evidence type="ECO:0000256" key="1">
    <source>
        <dbReference type="ARBA" id="ARBA00022729"/>
    </source>
</evidence>
<dbReference type="InterPro" id="IPR011055">
    <property type="entry name" value="Dup_hybrid_motif"/>
</dbReference>
<dbReference type="SUPFAM" id="SSF51261">
    <property type="entry name" value="Duplicated hybrid motif"/>
    <property type="match status" value="1"/>
</dbReference>
<comment type="caution">
    <text evidence="4">The sequence shown here is derived from an EMBL/GenBank/DDBJ whole genome shotgun (WGS) entry which is preliminary data.</text>
</comment>
<evidence type="ECO:0000313" key="5">
    <source>
        <dbReference type="Proteomes" id="UP000176988"/>
    </source>
</evidence>
<keyword evidence="1" id="KW-0732">Signal</keyword>
<sequence>MNALLFVFIVFVLFIGFLIPINSAFAESSDVKSEIEEMNSEVQKKKTQVKELNDRIEHYRQLISQKKIEGASIEDQINLIESQVAKTKVSIEVSEQEIKVIELQVSGLDVRIGEAEARIEHERLLLTSLIRDLHRRQSNSSVLGILLSHDTFSDFFDELYAVVSLQRNLDLSLKNISELKLSLESERQDRENKRIETVSRRLTLESTRRKMEDELMLKDTLLSETMSSELEYRYMLAELKREQNEADSEITSLERTLREKMDLSERLGASSTVLAWPVNPERGLSTIFHDPDYPFRNIFEHPGIDIRAYQGTPIRAVASGVVGRAKNAGMGYSYVLLVHGNNLSSVYGHLSRITVKEDTFVERGELIGYSGGMPGTPGAGQLTTGPHLHFEVRLNGIPVNPMQYLP</sequence>
<dbReference type="STRING" id="1802424.A2480_03875"/>
<evidence type="ECO:0000259" key="3">
    <source>
        <dbReference type="Pfam" id="PF01551"/>
    </source>
</evidence>
<dbReference type="GO" id="GO:0004222">
    <property type="term" value="F:metalloendopeptidase activity"/>
    <property type="evidence" value="ECO:0007669"/>
    <property type="project" value="TreeGrafter"/>
</dbReference>
<feature type="coiled-coil region" evidence="2">
    <location>
        <begin position="28"/>
        <end position="69"/>
    </location>
</feature>
<dbReference type="InterPro" id="IPR016047">
    <property type="entry name" value="M23ase_b-sheet_dom"/>
</dbReference>
<dbReference type="Pfam" id="PF01551">
    <property type="entry name" value="Peptidase_M23"/>
    <property type="match status" value="1"/>
</dbReference>
<dbReference type="CDD" id="cd12797">
    <property type="entry name" value="M23_peptidase"/>
    <property type="match status" value="1"/>
</dbReference>
<dbReference type="Gene3D" id="6.10.250.3150">
    <property type="match status" value="1"/>
</dbReference>